<comment type="caution">
    <text evidence="2">The sequence shown here is derived from an EMBL/GenBank/DDBJ whole genome shotgun (WGS) entry which is preliminary data.</text>
</comment>
<evidence type="ECO:0000256" key="1">
    <source>
        <dbReference type="SAM" id="Phobius"/>
    </source>
</evidence>
<feature type="non-terminal residue" evidence="2">
    <location>
        <position position="1"/>
    </location>
</feature>
<gene>
    <name evidence="2" type="ORF">S03H2_12509</name>
</gene>
<name>X1GZ89_9ZZZZ</name>
<reference evidence="2" key="1">
    <citation type="journal article" date="2014" name="Front. Microbiol.">
        <title>High frequency of phylogenetically diverse reductive dehalogenase-homologous genes in deep subseafloor sedimentary metagenomes.</title>
        <authorList>
            <person name="Kawai M."/>
            <person name="Futagami T."/>
            <person name="Toyoda A."/>
            <person name="Takaki Y."/>
            <person name="Nishi S."/>
            <person name="Hori S."/>
            <person name="Arai W."/>
            <person name="Tsubouchi T."/>
            <person name="Morono Y."/>
            <person name="Uchiyama I."/>
            <person name="Ito T."/>
            <person name="Fujiyama A."/>
            <person name="Inagaki F."/>
            <person name="Takami H."/>
        </authorList>
    </citation>
    <scope>NUCLEOTIDE SEQUENCE</scope>
    <source>
        <strain evidence="2">Expedition CK06-06</strain>
    </source>
</reference>
<keyword evidence="1" id="KW-0472">Membrane</keyword>
<organism evidence="2">
    <name type="scientific">marine sediment metagenome</name>
    <dbReference type="NCBI Taxonomy" id="412755"/>
    <lineage>
        <taxon>unclassified sequences</taxon>
        <taxon>metagenomes</taxon>
        <taxon>ecological metagenomes</taxon>
    </lineage>
</organism>
<accession>X1GZ89</accession>
<keyword evidence="1" id="KW-0812">Transmembrane</keyword>
<evidence type="ECO:0000313" key="2">
    <source>
        <dbReference type="EMBL" id="GAH46939.1"/>
    </source>
</evidence>
<feature type="transmembrane region" description="Helical" evidence="1">
    <location>
        <begin position="88"/>
        <end position="114"/>
    </location>
</feature>
<dbReference type="AlphaFoldDB" id="X1GZ89"/>
<keyword evidence="1" id="KW-1133">Transmembrane helix</keyword>
<proteinExistence type="predicted"/>
<dbReference type="EMBL" id="BARU01006361">
    <property type="protein sequence ID" value="GAH46939.1"/>
    <property type="molecule type" value="Genomic_DNA"/>
</dbReference>
<protein>
    <submittedName>
        <fullName evidence="2">Uncharacterized protein</fullName>
    </submittedName>
</protein>
<sequence>TGGVSGYVAAGTFSLPVELPEGEVRLDFARPSGQAEVTIWAIQVSLLHKLCGTGIVLAATVLLVALIKLAQRWARRATAPSTPRLIGYGALLVVGALLARGAGLVAAAIVIVLLEVLRNARAAPSQ</sequence>
<feature type="transmembrane region" description="Helical" evidence="1">
    <location>
        <begin position="46"/>
        <end position="67"/>
    </location>
</feature>